<organism evidence="1 2">
    <name type="scientific">Tanacetum coccineum</name>
    <dbReference type="NCBI Taxonomy" id="301880"/>
    <lineage>
        <taxon>Eukaryota</taxon>
        <taxon>Viridiplantae</taxon>
        <taxon>Streptophyta</taxon>
        <taxon>Embryophyta</taxon>
        <taxon>Tracheophyta</taxon>
        <taxon>Spermatophyta</taxon>
        <taxon>Magnoliopsida</taxon>
        <taxon>eudicotyledons</taxon>
        <taxon>Gunneridae</taxon>
        <taxon>Pentapetalae</taxon>
        <taxon>asterids</taxon>
        <taxon>campanulids</taxon>
        <taxon>Asterales</taxon>
        <taxon>Asteraceae</taxon>
        <taxon>Asteroideae</taxon>
        <taxon>Anthemideae</taxon>
        <taxon>Anthemidinae</taxon>
        <taxon>Tanacetum</taxon>
    </lineage>
</organism>
<proteinExistence type="predicted"/>
<protein>
    <submittedName>
        <fullName evidence="1">Uncharacterized protein</fullName>
    </submittedName>
</protein>
<keyword evidence="2" id="KW-1185">Reference proteome</keyword>
<comment type="caution">
    <text evidence="1">The sequence shown here is derived from an EMBL/GenBank/DDBJ whole genome shotgun (WGS) entry which is preliminary data.</text>
</comment>
<evidence type="ECO:0000313" key="2">
    <source>
        <dbReference type="Proteomes" id="UP001151760"/>
    </source>
</evidence>
<dbReference type="EMBL" id="BQNB010008894">
    <property type="protein sequence ID" value="GJS55819.1"/>
    <property type="molecule type" value="Genomic_DNA"/>
</dbReference>
<reference evidence="1" key="1">
    <citation type="journal article" date="2022" name="Int. J. Mol. Sci.">
        <title>Draft Genome of Tanacetum Coccineum: Genomic Comparison of Closely Related Tanacetum-Family Plants.</title>
        <authorList>
            <person name="Yamashiro T."/>
            <person name="Shiraishi A."/>
            <person name="Nakayama K."/>
            <person name="Satake H."/>
        </authorList>
    </citation>
    <scope>NUCLEOTIDE SEQUENCE</scope>
</reference>
<dbReference type="Proteomes" id="UP001151760">
    <property type="component" value="Unassembled WGS sequence"/>
</dbReference>
<evidence type="ECO:0000313" key="1">
    <source>
        <dbReference type="EMBL" id="GJS55819.1"/>
    </source>
</evidence>
<sequence length="364" mass="42037">MIEDINQDAGISFVTPTKVSSQEDQSEDQLGVLSAVKVLATVAKKNVNTYTRRRRAVSTAGASMPVSTVGMVQQVNIIIPSSSETTKDKELAQKLHEEEQARFNAEQEAKFNAEQEELLISETTKDEANPPVADTDCDDVQAQIQADKDLAQKLLEEEREIYPLKKGQDYLQNSLTRERSYKLHNDMRQSEINLKPCLSKERPYTRKYWKIIRVGNHTETYQTFDDMLKKFDRDDLDKIWSLVKERFSLTDPTDDKERTLWVDLKRLFKPDTDDIYMHNPLVWKLYDTCGVHHVSSVRGHDIFMLVEKDYPLTRGILTLMLANKLQVDEYSEMANELLRKIFILANKPRQQGVWKHPLSTNGLI</sequence>
<reference evidence="1" key="2">
    <citation type="submission" date="2022-01" db="EMBL/GenBank/DDBJ databases">
        <authorList>
            <person name="Yamashiro T."/>
            <person name="Shiraishi A."/>
            <person name="Satake H."/>
            <person name="Nakayama K."/>
        </authorList>
    </citation>
    <scope>NUCLEOTIDE SEQUENCE</scope>
</reference>
<gene>
    <name evidence="1" type="ORF">Tco_0629181</name>
</gene>
<accession>A0ABQ4WSE9</accession>
<name>A0ABQ4WSE9_9ASTR</name>